<proteinExistence type="predicted"/>
<keyword evidence="2" id="KW-1185">Reference proteome</keyword>
<evidence type="ECO:0000313" key="2">
    <source>
        <dbReference type="Proteomes" id="UP000492821"/>
    </source>
</evidence>
<name>A0A7E4W1E1_PANRE</name>
<sequence length="272" mass="30727">MATVLTCNFKLADVLFDADVVLYGSPTGDPREFNNLLPSVLASKMKTKVSPESMKIMHLLTQLDLPKETRDAYIGLLLSSVLREPFSLTGIPEVELILADITKIAPAMTMESEIEELNRKRTLDLLKLVTFETQSDYMKFVKNGIAEVSRDSFVANNFFSSCDLSNDKFIAIFSIVNQRDTIIADVQAEIESVEQKPAKLHDDLEKMNSFELSNTADDVESEEPLTFFVLLFISNTLKFMMYCVFFDPIVSILAQFVVVPILVFIFCNRPDF</sequence>
<keyword evidence="1" id="KW-0472">Membrane</keyword>
<organism evidence="2 3">
    <name type="scientific">Panagrellus redivivus</name>
    <name type="common">Microworm</name>
    <dbReference type="NCBI Taxonomy" id="6233"/>
    <lineage>
        <taxon>Eukaryota</taxon>
        <taxon>Metazoa</taxon>
        <taxon>Ecdysozoa</taxon>
        <taxon>Nematoda</taxon>
        <taxon>Chromadorea</taxon>
        <taxon>Rhabditida</taxon>
        <taxon>Tylenchina</taxon>
        <taxon>Panagrolaimomorpha</taxon>
        <taxon>Panagrolaimoidea</taxon>
        <taxon>Panagrolaimidae</taxon>
        <taxon>Panagrellus</taxon>
    </lineage>
</organism>
<reference evidence="2" key="1">
    <citation type="journal article" date="2013" name="Genetics">
        <title>The draft genome and transcriptome of Panagrellus redivivus are shaped by the harsh demands of a free-living lifestyle.</title>
        <authorList>
            <person name="Srinivasan J."/>
            <person name="Dillman A.R."/>
            <person name="Macchietto M.G."/>
            <person name="Heikkinen L."/>
            <person name="Lakso M."/>
            <person name="Fracchia K.M."/>
            <person name="Antoshechkin I."/>
            <person name="Mortazavi A."/>
            <person name="Wong G."/>
            <person name="Sternberg P.W."/>
        </authorList>
    </citation>
    <scope>NUCLEOTIDE SEQUENCE [LARGE SCALE GENOMIC DNA]</scope>
    <source>
        <strain evidence="2">MT8872</strain>
    </source>
</reference>
<dbReference type="Proteomes" id="UP000492821">
    <property type="component" value="Unassembled WGS sequence"/>
</dbReference>
<accession>A0A7E4W1E1</accession>
<evidence type="ECO:0000256" key="1">
    <source>
        <dbReference type="SAM" id="Phobius"/>
    </source>
</evidence>
<reference evidence="3" key="2">
    <citation type="submission" date="2020-10" db="UniProtKB">
        <authorList>
            <consortium name="WormBaseParasite"/>
        </authorList>
    </citation>
    <scope>IDENTIFICATION</scope>
</reference>
<dbReference type="AlphaFoldDB" id="A0A7E4W1E1"/>
<protein>
    <submittedName>
        <fullName evidence="3">WSN domain-containing protein</fullName>
    </submittedName>
</protein>
<dbReference type="WBParaSite" id="Pan_g6239.t1">
    <property type="protein sequence ID" value="Pan_g6239.t1"/>
    <property type="gene ID" value="Pan_g6239"/>
</dbReference>
<keyword evidence="1" id="KW-0812">Transmembrane</keyword>
<evidence type="ECO:0000313" key="3">
    <source>
        <dbReference type="WBParaSite" id="Pan_g6239.t1"/>
    </source>
</evidence>
<keyword evidence="1" id="KW-1133">Transmembrane helix</keyword>
<feature type="transmembrane region" description="Helical" evidence="1">
    <location>
        <begin position="239"/>
        <end position="267"/>
    </location>
</feature>